<proteinExistence type="predicted"/>
<dbReference type="Proteomes" id="UP000701801">
    <property type="component" value="Unassembled WGS sequence"/>
</dbReference>
<keyword evidence="5" id="KW-0811">Translocation</keyword>
<dbReference type="GO" id="GO:0000056">
    <property type="term" value="P:ribosomal small subunit export from nucleus"/>
    <property type="evidence" value="ECO:0007669"/>
    <property type="project" value="InterPro"/>
</dbReference>
<gene>
    <name evidence="9" type="ORF">HYALB_00001938</name>
</gene>
<comment type="subcellular location">
    <subcellularLocation>
        <location evidence="1">Nucleus</location>
        <location evidence="1">Nuclear pore complex</location>
    </subcellularLocation>
</comment>
<keyword evidence="7" id="KW-0539">Nucleus</keyword>
<dbReference type="InterPro" id="IPR036322">
    <property type="entry name" value="WD40_repeat_dom_sf"/>
</dbReference>
<dbReference type="OrthoDB" id="341482at2759"/>
<evidence type="ECO:0000256" key="1">
    <source>
        <dbReference type="ARBA" id="ARBA00004567"/>
    </source>
</evidence>
<keyword evidence="3" id="KW-0509">mRNA transport</keyword>
<dbReference type="PANTHER" id="PTHR13257">
    <property type="entry name" value="NUCLEOPORIN NUP84-RELATED"/>
    <property type="match status" value="1"/>
</dbReference>
<keyword evidence="2" id="KW-0813">Transport</keyword>
<evidence type="ECO:0000256" key="3">
    <source>
        <dbReference type="ARBA" id="ARBA00022816"/>
    </source>
</evidence>
<dbReference type="PANTHER" id="PTHR13257:SF0">
    <property type="entry name" value="NUCLEAR PORE COMPLEX PROTEIN NUP88"/>
    <property type="match status" value="1"/>
</dbReference>
<keyword evidence="10" id="KW-1185">Reference proteome</keyword>
<dbReference type="GO" id="GO:0005643">
    <property type="term" value="C:nuclear pore"/>
    <property type="evidence" value="ECO:0007669"/>
    <property type="project" value="UniProtKB-SubCell"/>
</dbReference>
<dbReference type="InterPro" id="IPR037700">
    <property type="entry name" value="NUP88/NUP82"/>
</dbReference>
<dbReference type="AlphaFoldDB" id="A0A9N9LFV2"/>
<sequence length="903" mass="100188">MPKAIGYTPAWLSKPNPGYKIFNGAPSAANASYSSTSANTSRKRVSKPGPRRTIARRGTEIFTAVGKEIRWADLVYLKEAWESKQPKERRSRRQLEEDEEDEESQYDGDHAQGYRTLKTPVADDIRQIIISPHSNYLAILTTHTVHIGVLPESSHLTAPDTAPMKLKTYTLGPTTHVTSQSGIASALWHPLGVQGQCLVTVTEDAIVRVWELTIGNHSSFDKPTLSIDLKKLADGTSLDQDFGASVSGQSKGFTPDSIEMEVASACFAGRNSGGWSPMTLWVAMKEGDVYALCPLLPERWSPPATLIPSLSISVIAKAATMEGQLNVSQQQSRLAQQQIAWMGDLDNQEPIYQEYGSGEPHVEVYIRPAKPGKVPKLQGPFEFELAPEESEDGLDDMLTDIFVIGPKIDSEELMSGEEDDLELPGIDEEGGLSVGVVCLLRPSGRLCICLDLDGVEAQWLPKSKSKALRILDEADPPELLTFQVLDTLKSEEMWDGNWPMFSQDVNSGYSLFVTNTSTVTFISLSPWVFRLETELSGEAAGGEFRLDVLVKGQSTLRERVYTGKAKPNDHTLSLAASTVICDPDLGYFLLTATQYGPQSISFELPEVEDYNPIQRSCSNTYESEPDKPLILCEPRPVYQAPHELEQPSKLPDLLKNLRHSPHKRILKENVRLSKATFQIMNEAHIILGDETHHIGVAAAELFRRCELLQIDLQSQIKKAHDVAQRVEAIAGEEDEEGTGTISTDEAIDTRIMRAKGRQKELTERVERLKKKVLKGTAGKELTPREREWVDEIRKYEWKVLGEGEPVSVSVGGRREVAREPFERFKEVQELEKVILEDVKALAGALVPSTPGNGNGNEGPGEKMGVKVPSEVRRRKEREIMKALERETALVEGAKLRLERLSLV</sequence>
<evidence type="ECO:0000256" key="5">
    <source>
        <dbReference type="ARBA" id="ARBA00023010"/>
    </source>
</evidence>
<comment type="caution">
    <text evidence="9">The sequence shown here is derived from an EMBL/GenBank/DDBJ whole genome shotgun (WGS) entry which is preliminary data.</text>
</comment>
<keyword evidence="4" id="KW-0653">Protein transport</keyword>
<evidence type="ECO:0000256" key="4">
    <source>
        <dbReference type="ARBA" id="ARBA00022927"/>
    </source>
</evidence>
<evidence type="ECO:0000256" key="6">
    <source>
        <dbReference type="ARBA" id="ARBA00023132"/>
    </source>
</evidence>
<protein>
    <recommendedName>
        <fullName evidence="11">Nuclear pore complex protein An-Nup82</fullName>
    </recommendedName>
</protein>
<dbReference type="GO" id="GO:0006406">
    <property type="term" value="P:mRNA export from nucleus"/>
    <property type="evidence" value="ECO:0007669"/>
    <property type="project" value="TreeGrafter"/>
</dbReference>
<feature type="compositionally biased region" description="Low complexity" evidence="8">
    <location>
        <begin position="27"/>
        <end position="40"/>
    </location>
</feature>
<evidence type="ECO:0008006" key="11">
    <source>
        <dbReference type="Google" id="ProtNLM"/>
    </source>
</evidence>
<accession>A0A9N9LFV2</accession>
<feature type="region of interest" description="Disordered" evidence="8">
    <location>
        <begin position="846"/>
        <end position="872"/>
    </location>
</feature>
<dbReference type="GO" id="GO:0017056">
    <property type="term" value="F:structural constituent of nuclear pore"/>
    <property type="evidence" value="ECO:0007669"/>
    <property type="project" value="InterPro"/>
</dbReference>
<dbReference type="GO" id="GO:0006606">
    <property type="term" value="P:protein import into nucleus"/>
    <property type="evidence" value="ECO:0007669"/>
    <property type="project" value="TreeGrafter"/>
</dbReference>
<evidence type="ECO:0000256" key="2">
    <source>
        <dbReference type="ARBA" id="ARBA00022448"/>
    </source>
</evidence>
<feature type="region of interest" description="Disordered" evidence="8">
    <location>
        <begin position="83"/>
        <end position="115"/>
    </location>
</feature>
<feature type="compositionally biased region" description="Basic residues" evidence="8">
    <location>
        <begin position="41"/>
        <end position="54"/>
    </location>
</feature>
<evidence type="ECO:0000313" key="9">
    <source>
        <dbReference type="EMBL" id="CAG8971827.1"/>
    </source>
</evidence>
<dbReference type="SUPFAM" id="SSF50978">
    <property type="entry name" value="WD40 repeat-like"/>
    <property type="match status" value="1"/>
</dbReference>
<evidence type="ECO:0000256" key="8">
    <source>
        <dbReference type="SAM" id="MobiDB-lite"/>
    </source>
</evidence>
<feature type="compositionally biased region" description="Basic and acidic residues" evidence="8">
    <location>
        <begin position="859"/>
        <end position="872"/>
    </location>
</feature>
<organism evidence="9 10">
    <name type="scientific">Hymenoscyphus albidus</name>
    <dbReference type="NCBI Taxonomy" id="595503"/>
    <lineage>
        <taxon>Eukaryota</taxon>
        <taxon>Fungi</taxon>
        <taxon>Dikarya</taxon>
        <taxon>Ascomycota</taxon>
        <taxon>Pezizomycotina</taxon>
        <taxon>Leotiomycetes</taxon>
        <taxon>Helotiales</taxon>
        <taxon>Helotiaceae</taxon>
        <taxon>Hymenoscyphus</taxon>
    </lineage>
</organism>
<evidence type="ECO:0000313" key="10">
    <source>
        <dbReference type="Proteomes" id="UP000701801"/>
    </source>
</evidence>
<name>A0A9N9LFV2_9HELO</name>
<feature type="region of interest" description="Disordered" evidence="8">
    <location>
        <begin position="24"/>
        <end position="54"/>
    </location>
</feature>
<feature type="compositionally biased region" description="Acidic residues" evidence="8">
    <location>
        <begin position="96"/>
        <end position="106"/>
    </location>
</feature>
<dbReference type="GO" id="GO:0000055">
    <property type="term" value="P:ribosomal large subunit export from nucleus"/>
    <property type="evidence" value="ECO:0007669"/>
    <property type="project" value="InterPro"/>
</dbReference>
<evidence type="ECO:0000256" key="7">
    <source>
        <dbReference type="ARBA" id="ARBA00023242"/>
    </source>
</evidence>
<dbReference type="EMBL" id="CAJVRM010000028">
    <property type="protein sequence ID" value="CAG8971827.1"/>
    <property type="molecule type" value="Genomic_DNA"/>
</dbReference>
<keyword evidence="6" id="KW-0906">Nuclear pore complex</keyword>
<reference evidence="9" key="1">
    <citation type="submission" date="2021-07" db="EMBL/GenBank/DDBJ databases">
        <authorList>
            <person name="Durling M."/>
        </authorList>
    </citation>
    <scope>NUCLEOTIDE SEQUENCE</scope>
</reference>